<dbReference type="SUPFAM" id="SSF52540">
    <property type="entry name" value="P-loop containing nucleoside triphosphate hydrolases"/>
    <property type="match status" value="1"/>
</dbReference>
<dbReference type="GO" id="GO:0005525">
    <property type="term" value="F:GTP binding"/>
    <property type="evidence" value="ECO:0007669"/>
    <property type="project" value="UniProtKB-KW"/>
</dbReference>
<evidence type="ECO:0000259" key="5">
    <source>
        <dbReference type="PROSITE" id="PS51388"/>
    </source>
</evidence>
<dbReference type="GO" id="GO:0008017">
    <property type="term" value="F:microtubule binding"/>
    <property type="evidence" value="ECO:0007669"/>
    <property type="project" value="TreeGrafter"/>
</dbReference>
<evidence type="ECO:0000313" key="8">
    <source>
        <dbReference type="Proteomes" id="UP001293254"/>
    </source>
</evidence>
<feature type="domain" description="GED" evidence="5">
    <location>
        <begin position="601"/>
        <end position="694"/>
    </location>
</feature>
<dbReference type="InterPro" id="IPR003130">
    <property type="entry name" value="GED"/>
</dbReference>
<keyword evidence="2" id="KW-0342">GTP-binding</keyword>
<dbReference type="EMBL" id="JACGWO010000002">
    <property type="protein sequence ID" value="KAK4435353.1"/>
    <property type="molecule type" value="Genomic_DNA"/>
</dbReference>
<dbReference type="InterPro" id="IPR000375">
    <property type="entry name" value="Dynamin_stalk"/>
</dbReference>
<accession>A0AAE1YSQ6</accession>
<dbReference type="PANTHER" id="PTHR11566:SF173">
    <property type="entry name" value="DYNAMIN-RELATED PROTEIN 4C"/>
    <property type="match status" value="1"/>
</dbReference>
<dbReference type="PRINTS" id="PR00195">
    <property type="entry name" value="DYNAMIN"/>
</dbReference>
<evidence type="ECO:0000313" key="7">
    <source>
        <dbReference type="EMBL" id="KAK4435353.1"/>
    </source>
</evidence>
<proteinExistence type="predicted"/>
<comment type="caution">
    <text evidence="7">The sequence shown here is derived from an EMBL/GenBank/DDBJ whole genome shotgun (WGS) entry which is preliminary data.</text>
</comment>
<evidence type="ECO:0000256" key="1">
    <source>
        <dbReference type="ARBA" id="ARBA00022741"/>
    </source>
</evidence>
<gene>
    <name evidence="7" type="ORF">Salat_0698700</name>
</gene>
<dbReference type="CDD" id="cd08771">
    <property type="entry name" value="DLP_1"/>
    <property type="match status" value="1"/>
</dbReference>
<dbReference type="FunFam" id="3.40.50.300:FF:001237">
    <property type="entry name" value="Dynamin-related protein 4C"/>
    <property type="match status" value="1"/>
</dbReference>
<feature type="compositionally biased region" description="Polar residues" evidence="4">
    <location>
        <begin position="1"/>
        <end position="14"/>
    </location>
</feature>
<dbReference type="Gene3D" id="1.20.120.1240">
    <property type="entry name" value="Dynamin, middle domain"/>
    <property type="match status" value="1"/>
</dbReference>
<dbReference type="InterPro" id="IPR030381">
    <property type="entry name" value="G_DYNAMIN_dom"/>
</dbReference>
<dbReference type="InterPro" id="IPR001401">
    <property type="entry name" value="Dynamin_GTPase"/>
</dbReference>
<dbReference type="Gene3D" id="3.40.50.300">
    <property type="entry name" value="P-loop containing nucleotide triphosphate hydrolases"/>
    <property type="match status" value="1"/>
</dbReference>
<reference evidence="7" key="1">
    <citation type="submission" date="2020-06" db="EMBL/GenBank/DDBJ databases">
        <authorList>
            <person name="Li T."/>
            <person name="Hu X."/>
            <person name="Zhang T."/>
            <person name="Song X."/>
            <person name="Zhang H."/>
            <person name="Dai N."/>
            <person name="Sheng W."/>
            <person name="Hou X."/>
            <person name="Wei L."/>
        </authorList>
    </citation>
    <scope>NUCLEOTIDE SEQUENCE</scope>
    <source>
        <strain evidence="7">3651</strain>
        <tissue evidence="7">Leaf</tissue>
    </source>
</reference>
<feature type="region of interest" description="Disordered" evidence="4">
    <location>
        <begin position="1"/>
        <end position="54"/>
    </location>
</feature>
<evidence type="ECO:0000256" key="2">
    <source>
        <dbReference type="ARBA" id="ARBA00023134"/>
    </source>
</evidence>
<dbReference type="InterPro" id="IPR020850">
    <property type="entry name" value="GED_dom"/>
</dbReference>
<dbReference type="PANTHER" id="PTHR11566">
    <property type="entry name" value="DYNAMIN"/>
    <property type="match status" value="1"/>
</dbReference>
<dbReference type="PROSITE" id="PS51718">
    <property type="entry name" value="G_DYNAMIN_2"/>
    <property type="match status" value="1"/>
</dbReference>
<name>A0AAE1YSQ6_9LAMI</name>
<dbReference type="Pfam" id="PF00350">
    <property type="entry name" value="Dynamin_N"/>
    <property type="match status" value="1"/>
</dbReference>
<dbReference type="InterPro" id="IPR045063">
    <property type="entry name" value="Dynamin_N"/>
</dbReference>
<dbReference type="GO" id="GO:0003924">
    <property type="term" value="F:GTPase activity"/>
    <property type="evidence" value="ECO:0007669"/>
    <property type="project" value="InterPro"/>
</dbReference>
<dbReference type="PROSITE" id="PS51388">
    <property type="entry name" value="GED"/>
    <property type="match status" value="1"/>
</dbReference>
<feature type="domain" description="Dynamin-type G" evidence="6">
    <location>
        <begin position="87"/>
        <end position="348"/>
    </location>
</feature>
<dbReference type="GO" id="GO:0005737">
    <property type="term" value="C:cytoplasm"/>
    <property type="evidence" value="ECO:0007669"/>
    <property type="project" value="TreeGrafter"/>
</dbReference>
<dbReference type="Proteomes" id="UP001293254">
    <property type="component" value="Unassembled WGS sequence"/>
</dbReference>
<dbReference type="SMART" id="SM00302">
    <property type="entry name" value="GED"/>
    <property type="match status" value="1"/>
</dbReference>
<evidence type="ECO:0000256" key="3">
    <source>
        <dbReference type="ARBA" id="ARBA00023175"/>
    </source>
</evidence>
<dbReference type="GO" id="GO:0016020">
    <property type="term" value="C:membrane"/>
    <property type="evidence" value="ECO:0007669"/>
    <property type="project" value="TreeGrafter"/>
</dbReference>
<keyword evidence="3" id="KW-0505">Motor protein</keyword>
<reference evidence="7" key="2">
    <citation type="journal article" date="2024" name="Plant">
        <title>Genomic evolution and insights into agronomic trait innovations of Sesamum species.</title>
        <authorList>
            <person name="Miao H."/>
            <person name="Wang L."/>
            <person name="Qu L."/>
            <person name="Liu H."/>
            <person name="Sun Y."/>
            <person name="Le M."/>
            <person name="Wang Q."/>
            <person name="Wei S."/>
            <person name="Zheng Y."/>
            <person name="Lin W."/>
            <person name="Duan Y."/>
            <person name="Cao H."/>
            <person name="Xiong S."/>
            <person name="Wang X."/>
            <person name="Wei L."/>
            <person name="Li C."/>
            <person name="Ma Q."/>
            <person name="Ju M."/>
            <person name="Zhao R."/>
            <person name="Li G."/>
            <person name="Mu C."/>
            <person name="Tian Q."/>
            <person name="Mei H."/>
            <person name="Zhang T."/>
            <person name="Gao T."/>
            <person name="Zhang H."/>
        </authorList>
    </citation>
    <scope>NUCLEOTIDE SEQUENCE</scope>
    <source>
        <strain evidence="7">3651</strain>
    </source>
</reference>
<dbReference type="Pfam" id="PF01031">
    <property type="entry name" value="Dynamin_M"/>
    <property type="match status" value="1"/>
</dbReference>
<dbReference type="InterPro" id="IPR027417">
    <property type="entry name" value="P-loop_NTPase"/>
</dbReference>
<keyword evidence="1" id="KW-0547">Nucleotide-binding</keyword>
<dbReference type="GO" id="GO:0005874">
    <property type="term" value="C:microtubule"/>
    <property type="evidence" value="ECO:0007669"/>
    <property type="project" value="TreeGrafter"/>
</dbReference>
<protein>
    <submittedName>
        <fullName evidence="7">Dynamin-related protein 4C</fullName>
    </submittedName>
</protein>
<dbReference type="InterPro" id="IPR022812">
    <property type="entry name" value="Dynamin"/>
</dbReference>
<dbReference type="SMART" id="SM00053">
    <property type="entry name" value="DYNc"/>
    <property type="match status" value="1"/>
</dbReference>
<sequence length="839" mass="94517">MGGQGRSSRSQNKTGLLKSENEENPLLSDDSRQKPNRLKSSQDQGVEEEETPKEIVQAPIISSYNDRIRPLLDVVDRLRHLNITQEGIQLPTIVVVGDQLSGKSSVLESLAGISLPRGQGICTRAPLIMRLQNHHNSQPEIFLEYGGSIVSTDEEHIADAITAATDAIAGKGKGISNNPLTLIVKKKGVPDLTMVDLPGITRVPVLGQPEDIYEQISKIIMDFITPEESIILNVLSASVDFTTCESIRMSQRVDKTGQRTLAVVTKVDKSPEGLLEKVNGDDVNIGLGYICVRNRIGDESYEQARVEEARLFENHPLLSRINKSMVGIPVLAQKLVQIQAMIILKCLPDIVRRINHKLSANVDDLNRLPQNLTSVPEAIASFMHVFGSCKESLRKILVRGEFDEYPDETEMHSTARLAEMLDKFSDELRSKSVEGDRKSNFLLEEINVLEENRSIGLPNFSPRAAFLTLLQKKAKDIYTTPFDFVDKMWNYIQEVMDSVLRRHSDNYPQLLSSSKRAAHNVVAKKRKLSVDWVTDIMEMEKLTNYTCNPDYLAAWSKLMAYQGEFMRIVKSPSIPPKIKIEVFGEINVAHLYDRGKIVQEAFDMKMRITAYWDVVLRRLVDCMALHLSFSVQNLVNKDMEVEFINEVMGPEGNGVKRMLEESPSVAKKRRRLMSSIKLFKESKHVVDSLKKPTSYRATTNHHYKATTIKIRNPQPQVIEPPPLQFTIYKIQTKLLTSNQLDLLTDSAYSQSRRSFRIFDLRRGSQSSTLRRDFRKSDSARLPQCHVLQKSEIAASEIRLTLALAVAAHGFVAFFVGNLSQSQCRRLAAVAFFVRSSAGI</sequence>
<dbReference type="AlphaFoldDB" id="A0AAE1YSQ6"/>
<evidence type="ECO:0000256" key="4">
    <source>
        <dbReference type="SAM" id="MobiDB-lite"/>
    </source>
</evidence>
<evidence type="ECO:0000259" key="6">
    <source>
        <dbReference type="PROSITE" id="PS51718"/>
    </source>
</evidence>
<organism evidence="7 8">
    <name type="scientific">Sesamum alatum</name>
    <dbReference type="NCBI Taxonomy" id="300844"/>
    <lineage>
        <taxon>Eukaryota</taxon>
        <taxon>Viridiplantae</taxon>
        <taxon>Streptophyta</taxon>
        <taxon>Embryophyta</taxon>
        <taxon>Tracheophyta</taxon>
        <taxon>Spermatophyta</taxon>
        <taxon>Magnoliopsida</taxon>
        <taxon>eudicotyledons</taxon>
        <taxon>Gunneridae</taxon>
        <taxon>Pentapetalae</taxon>
        <taxon>asterids</taxon>
        <taxon>lamiids</taxon>
        <taxon>Lamiales</taxon>
        <taxon>Pedaliaceae</taxon>
        <taxon>Sesamum</taxon>
    </lineage>
</organism>
<keyword evidence="8" id="KW-1185">Reference proteome</keyword>
<dbReference type="Pfam" id="PF02212">
    <property type="entry name" value="GED"/>
    <property type="match status" value="1"/>
</dbReference>